<dbReference type="EMBL" id="JACIEZ010000005">
    <property type="protein sequence ID" value="MBB4065663.1"/>
    <property type="molecule type" value="Genomic_DNA"/>
</dbReference>
<gene>
    <name evidence="1" type="ORF">GGR23_002870</name>
</gene>
<organism evidence="1 2">
    <name type="scientific">Gellertiella hungarica</name>
    <dbReference type="NCBI Taxonomy" id="1572859"/>
    <lineage>
        <taxon>Bacteria</taxon>
        <taxon>Pseudomonadati</taxon>
        <taxon>Pseudomonadota</taxon>
        <taxon>Alphaproteobacteria</taxon>
        <taxon>Hyphomicrobiales</taxon>
        <taxon>Rhizobiaceae</taxon>
        <taxon>Gellertiella</taxon>
    </lineage>
</organism>
<keyword evidence="2" id="KW-1185">Reference proteome</keyword>
<dbReference type="Proteomes" id="UP000528286">
    <property type="component" value="Unassembled WGS sequence"/>
</dbReference>
<accession>A0A7W6NL89</accession>
<proteinExistence type="predicted"/>
<reference evidence="1 2" key="1">
    <citation type="submission" date="2020-08" db="EMBL/GenBank/DDBJ databases">
        <title>Genomic Encyclopedia of Type Strains, Phase IV (KMG-IV): sequencing the most valuable type-strain genomes for metagenomic binning, comparative biology and taxonomic classification.</title>
        <authorList>
            <person name="Goeker M."/>
        </authorList>
    </citation>
    <scope>NUCLEOTIDE SEQUENCE [LARGE SCALE GENOMIC DNA]</scope>
    <source>
        <strain evidence="1 2">DSM 29853</strain>
    </source>
</reference>
<dbReference type="RefSeq" id="WP_183366954.1">
    <property type="nucleotide sequence ID" value="NZ_JACIEZ010000005.1"/>
</dbReference>
<dbReference type="AlphaFoldDB" id="A0A7W6NL89"/>
<name>A0A7W6NL89_9HYPH</name>
<sequence length="68" mass="7637">MTDAIWSRLLEVRNMFVLARRFTILALGSALFAFAMAGAVEMNRHESNRYQPLAYCSTVSGYKCVSSL</sequence>
<evidence type="ECO:0000313" key="1">
    <source>
        <dbReference type="EMBL" id="MBB4065663.1"/>
    </source>
</evidence>
<evidence type="ECO:0000313" key="2">
    <source>
        <dbReference type="Proteomes" id="UP000528286"/>
    </source>
</evidence>
<protein>
    <submittedName>
        <fullName evidence="1">Uncharacterized protein</fullName>
    </submittedName>
</protein>
<comment type="caution">
    <text evidence="1">The sequence shown here is derived from an EMBL/GenBank/DDBJ whole genome shotgun (WGS) entry which is preliminary data.</text>
</comment>